<evidence type="ECO:0000256" key="2">
    <source>
        <dbReference type="ARBA" id="ARBA00023125"/>
    </source>
</evidence>
<keyword evidence="3" id="KW-0804">Transcription</keyword>
<dbReference type="SMART" id="SM00342">
    <property type="entry name" value="HTH_ARAC"/>
    <property type="match status" value="1"/>
</dbReference>
<evidence type="ECO:0000256" key="1">
    <source>
        <dbReference type="ARBA" id="ARBA00023015"/>
    </source>
</evidence>
<name>A0A3D9SJR5_9BACL</name>
<keyword evidence="6" id="KW-1185">Reference proteome</keyword>
<evidence type="ECO:0000313" key="5">
    <source>
        <dbReference type="EMBL" id="REE93123.1"/>
    </source>
</evidence>
<dbReference type="InterPro" id="IPR014710">
    <property type="entry name" value="RmlC-like_jellyroll"/>
</dbReference>
<dbReference type="EMBL" id="QTTN01000002">
    <property type="protein sequence ID" value="REE93123.1"/>
    <property type="molecule type" value="Genomic_DNA"/>
</dbReference>
<gene>
    <name evidence="5" type="ORF">A8990_102210</name>
</gene>
<dbReference type="SUPFAM" id="SSF46689">
    <property type="entry name" value="Homeodomain-like"/>
    <property type="match status" value="2"/>
</dbReference>
<feature type="domain" description="HTH araC/xylS-type" evidence="4">
    <location>
        <begin position="197"/>
        <end position="295"/>
    </location>
</feature>
<dbReference type="PANTHER" id="PTHR43280:SF2">
    <property type="entry name" value="HTH-TYPE TRANSCRIPTIONAL REGULATOR EXSA"/>
    <property type="match status" value="1"/>
</dbReference>
<keyword evidence="1" id="KW-0805">Transcription regulation</keyword>
<dbReference type="Gene3D" id="2.60.120.10">
    <property type="entry name" value="Jelly Rolls"/>
    <property type="match status" value="1"/>
</dbReference>
<dbReference type="AlphaFoldDB" id="A0A3D9SJR5"/>
<dbReference type="Gene3D" id="1.10.10.60">
    <property type="entry name" value="Homeodomain-like"/>
    <property type="match status" value="2"/>
</dbReference>
<dbReference type="OrthoDB" id="182958at2"/>
<dbReference type="InterPro" id="IPR020449">
    <property type="entry name" value="Tscrpt_reg_AraC-type_HTH"/>
</dbReference>
<dbReference type="Pfam" id="PF12833">
    <property type="entry name" value="HTH_18"/>
    <property type="match status" value="1"/>
</dbReference>
<dbReference type="Pfam" id="PF02311">
    <property type="entry name" value="AraC_binding"/>
    <property type="match status" value="1"/>
</dbReference>
<organism evidence="5 6">
    <name type="scientific">Paenibacillus taihuensis</name>
    <dbReference type="NCBI Taxonomy" id="1156355"/>
    <lineage>
        <taxon>Bacteria</taxon>
        <taxon>Bacillati</taxon>
        <taxon>Bacillota</taxon>
        <taxon>Bacilli</taxon>
        <taxon>Bacillales</taxon>
        <taxon>Paenibacillaceae</taxon>
        <taxon>Paenibacillus</taxon>
    </lineage>
</organism>
<accession>A0A3D9SJR5</accession>
<dbReference type="Proteomes" id="UP000256304">
    <property type="component" value="Unassembled WGS sequence"/>
</dbReference>
<dbReference type="PANTHER" id="PTHR43280">
    <property type="entry name" value="ARAC-FAMILY TRANSCRIPTIONAL REGULATOR"/>
    <property type="match status" value="1"/>
</dbReference>
<evidence type="ECO:0000256" key="3">
    <source>
        <dbReference type="ARBA" id="ARBA00023163"/>
    </source>
</evidence>
<comment type="caution">
    <text evidence="5">The sequence shown here is derived from an EMBL/GenBank/DDBJ whole genome shotgun (WGS) entry which is preliminary data.</text>
</comment>
<dbReference type="PRINTS" id="PR00032">
    <property type="entry name" value="HTHARAC"/>
</dbReference>
<dbReference type="InterPro" id="IPR003313">
    <property type="entry name" value="AraC-bd"/>
</dbReference>
<dbReference type="GO" id="GO:0043565">
    <property type="term" value="F:sequence-specific DNA binding"/>
    <property type="evidence" value="ECO:0007669"/>
    <property type="project" value="InterPro"/>
</dbReference>
<dbReference type="InterPro" id="IPR037923">
    <property type="entry name" value="HTH-like"/>
</dbReference>
<keyword evidence="2" id="KW-0238">DNA-binding</keyword>
<evidence type="ECO:0000259" key="4">
    <source>
        <dbReference type="PROSITE" id="PS01124"/>
    </source>
</evidence>
<protein>
    <submittedName>
        <fullName evidence="5">AraC family transcriptional regulator</fullName>
    </submittedName>
</protein>
<dbReference type="InterPro" id="IPR009057">
    <property type="entry name" value="Homeodomain-like_sf"/>
</dbReference>
<proteinExistence type="predicted"/>
<sequence>MTYFPDYLKTYPNMDSAFPLHIGIHRLEHGFRAHRHDFLEFSFVIEGEGWEIINNVKHEMRPGTFTFVQPYQVHELFTEPGSKLVLYNCMFGMELLMEHGSGDSLAELIEPSQLDAFMHYDGAAREQVEILMRDMLQEYEGNEQWRRTMLAARLKELLVRFDRERRKYTPARPEEDSAVVAVAAAAPVQSARGSSVWPIIYYIHRNYQDNLTLSDLSQRFGMSVSRISEVIKETTGQTFVHFVHDLRLRHASSLLVSTDYSVVDVALEVGFGSYKTFARIFRERKGMVPLAYRKAKRTQTRTVK</sequence>
<dbReference type="PROSITE" id="PS01124">
    <property type="entry name" value="HTH_ARAC_FAMILY_2"/>
    <property type="match status" value="1"/>
</dbReference>
<dbReference type="GO" id="GO:0003700">
    <property type="term" value="F:DNA-binding transcription factor activity"/>
    <property type="evidence" value="ECO:0007669"/>
    <property type="project" value="InterPro"/>
</dbReference>
<reference evidence="5 6" key="1">
    <citation type="submission" date="2018-08" db="EMBL/GenBank/DDBJ databases">
        <title>Genomic Encyclopedia of Type Strains, Phase III (KMG-III): the genomes of soil and plant-associated and newly described type strains.</title>
        <authorList>
            <person name="Whitman W."/>
        </authorList>
    </citation>
    <scope>NUCLEOTIDE SEQUENCE [LARGE SCALE GENOMIC DNA]</scope>
    <source>
        <strain evidence="5 6">CGMCC 1.10966</strain>
    </source>
</reference>
<dbReference type="RefSeq" id="WP_116187570.1">
    <property type="nucleotide sequence ID" value="NZ_QTTN01000002.1"/>
</dbReference>
<dbReference type="InterPro" id="IPR018060">
    <property type="entry name" value="HTH_AraC"/>
</dbReference>
<dbReference type="SUPFAM" id="SSF51215">
    <property type="entry name" value="Regulatory protein AraC"/>
    <property type="match status" value="1"/>
</dbReference>
<evidence type="ECO:0000313" key="6">
    <source>
        <dbReference type="Proteomes" id="UP000256304"/>
    </source>
</evidence>